<evidence type="ECO:0008006" key="4">
    <source>
        <dbReference type="Google" id="ProtNLM"/>
    </source>
</evidence>
<feature type="compositionally biased region" description="Gly residues" evidence="1">
    <location>
        <begin position="1772"/>
        <end position="1786"/>
    </location>
</feature>
<feature type="compositionally biased region" description="Pro residues" evidence="1">
    <location>
        <begin position="1399"/>
        <end position="1413"/>
    </location>
</feature>
<feature type="region of interest" description="Disordered" evidence="1">
    <location>
        <begin position="1018"/>
        <end position="1045"/>
    </location>
</feature>
<feature type="region of interest" description="Disordered" evidence="1">
    <location>
        <begin position="603"/>
        <end position="624"/>
    </location>
</feature>
<proteinExistence type="predicted"/>
<sequence>MGAEGDDKSIKKLEIEEDIEGGREDSEDYFFDKIGKPIPIVKGDAYQLQSPPSRPFAVSEHRRLIFVAHSSGFCVARTKDVMDAAEEIKAKGTSSSIEELSVVHVPFEKVNILSLSTDSSTLAVCAAGDVHLFSVDSLLKKDLNPSFSCSLSESSAFVKDMIWRRRLEMSFLVLSHHGKLYHGALGAPPKDVMENVDAVDWSLKGNYIVVARENILHILSSKFRERLHISLPFKSWIGDSEDSCSVKVDSIRWVRPDSIVVGCFQQTADGKEKNYLIQVIRSKDGKITDASSKPSVLSFYDLFSGLVDDIVPYGNGPYLFLSYLEQWAVAITANRKNTDQHIQLLRWSVEDGETSVIDIDRDTWVPRIELQGDGDDNLIMGLCVDKVSLFGKVKAEVGLEQKELSPYCVLFCVTLEGKLVMFYVASAKGLTIPPEDDFDLNDEEEDSLSDVPAGCGQAILPSGLGKQTLEQVEIGLQLQDGSKWESNVGKVSEIPTKTDLMPSGKGESSMTLPVTEQTAYKDTIPKGHQGESLVNFKPSVADGQENVSVTKLDQAVGGQQAQVFGQQSAEVGQSTLRNSPLEGPSYFDKHPSKAETQKITEFRSGPASFSKKVPSDVPSQKSVDLPVDSPVAIISTGAPSQSLSSEKVMFSGCSESRAPFLPSLIQGNKSDKTGISVDAGNIPVDLTGKRFNFKDIIYESPSTNLSIRPTQIVGQKASVMTGTIEPLPSIRNSQLPSQESFALGGFANRSPFSSKDAHRAPSLSNSKSYLSRQFGNIKEMAKELDSLLQSIEEPGGFRDACTVSQRGSIEVLEEHMQTLSEKCRMRTSMMNEQLGEIRHLLDKTVQVLARKIYIDGIVKQASDNQYWELWNRQKLSSELELKRRHILKLNQVLTNQLIELERHFNTLELHKFGDSGVHVTGRRAFQNRYGPSREVQSLHTLHNTTYSQLAAAEQLSERLSKQMAVLSIESPVKQKNVKKELFETIGIPYDPAFSSPDATKVGNSSSLKTLLISSGSAANKSQSRRLQSSAMNSSDSETVRRRRDSLDQSWVSFEPAKTTVKRVLLQESQKTSVNKSSLMDRQQLGPSLVDSSAVSHPKDLTSPSTFMYPSGNKGIQYMLPKQAFDNKSTPSKWANDSPPPSQPTSKATGLRPSISHSSNAVLPAISPSQALPVTAQILARETSNITADKLSGMVSSIGKSDSVLIDDTKSIQQSEANPHKKSSVSIEFPAQTPLMMKSSEMRETLLTNSTIETVNHGPSSTKCYDSSIPLLNTAAPAGPSHPGKVPQFNIAASGSQPGAKTSFFQAFSMPLSVSSSPMVSSSLNIASSASTPSSTGPSSLAAKPFGTSLITSKDNIDVNQTVPLTSFSSSVSPSCSFSVQAPKSLSPLHTQPLTSVSPKPVPQPPAGKTPPSDPTSHFTSESIKIQLQPSADKFSSRADVDTAITVPHTQLDPPAFNLKPSILTSEISSRFGSGNQSSLSVASPASGVELNVQPKQPADAHVPFGVPLASDDAASGKNANLDVAITEEDEMEEEAPETSRTNEISLGNFGAFGLGSTPSSAAPRTNPFGGSFGNVATNQASSSFNMTLPSGELFRPASSSFQSPEPSQPSLPTNLGAFSVGFGAGAVGQGPAPGGFGQPAQIGAGQAALGSVLGSFGQSRQFGAGLPSGFASTSSMGGFSSAATGGGFAGVGSTGGGFAGLASGGGGFAGVASGAGGFGGMASASSGFAAAATPGSGSFAGAGGGFGGFNNQQGVGGFSAFSGNAGGNQQGTGGFSAFGGSAGGTGKPPELFTQIRK</sequence>
<feature type="region of interest" description="Disordered" evidence="1">
    <location>
        <begin position="1381"/>
        <end position="1421"/>
    </location>
</feature>
<evidence type="ECO:0000256" key="1">
    <source>
        <dbReference type="SAM" id="MobiDB-lite"/>
    </source>
</evidence>
<organism evidence="2 3">
    <name type="scientific">Hevea brasiliensis</name>
    <name type="common">Para rubber tree</name>
    <name type="synonym">Siphonia brasiliensis</name>
    <dbReference type="NCBI Taxonomy" id="3981"/>
    <lineage>
        <taxon>Eukaryota</taxon>
        <taxon>Viridiplantae</taxon>
        <taxon>Streptophyta</taxon>
        <taxon>Embryophyta</taxon>
        <taxon>Tracheophyta</taxon>
        <taxon>Spermatophyta</taxon>
        <taxon>Magnoliopsida</taxon>
        <taxon>eudicotyledons</taxon>
        <taxon>Gunneridae</taxon>
        <taxon>Pentapetalae</taxon>
        <taxon>rosids</taxon>
        <taxon>fabids</taxon>
        <taxon>Malpighiales</taxon>
        <taxon>Euphorbiaceae</taxon>
        <taxon>Crotonoideae</taxon>
        <taxon>Micrandreae</taxon>
        <taxon>Hevea</taxon>
    </lineage>
</organism>
<evidence type="ECO:0000313" key="3">
    <source>
        <dbReference type="Proteomes" id="UP001174677"/>
    </source>
</evidence>
<accession>A0ABQ9KXN4</accession>
<dbReference type="PANTHER" id="PTHR34418:SF3">
    <property type="entry name" value="NUCLEAR PORE COMPLEX PROTEIN NUP214"/>
    <property type="match status" value="1"/>
</dbReference>
<dbReference type="Gene3D" id="2.130.10.10">
    <property type="entry name" value="YVTN repeat-like/Quinoprotein amine dehydrogenase"/>
    <property type="match status" value="1"/>
</dbReference>
<keyword evidence="3" id="KW-1185">Reference proteome</keyword>
<feature type="region of interest" description="Disordered" evidence="1">
    <location>
        <begin position="1772"/>
        <end position="1797"/>
    </location>
</feature>
<dbReference type="Proteomes" id="UP001174677">
    <property type="component" value="Chromosome 15"/>
</dbReference>
<dbReference type="InterPro" id="IPR015943">
    <property type="entry name" value="WD40/YVTN_repeat-like_dom_sf"/>
</dbReference>
<feature type="region of interest" description="Disordered" evidence="1">
    <location>
        <begin position="1125"/>
        <end position="1155"/>
    </location>
</feature>
<evidence type="ECO:0000313" key="2">
    <source>
        <dbReference type="EMBL" id="KAJ9153300.1"/>
    </source>
</evidence>
<reference evidence="2 3" key="1">
    <citation type="journal article" date="2023" name="Plant Biotechnol. J.">
        <title>Chromosome-level wild Hevea brasiliensis genome provides new tools for genomic-assisted breeding and valuable loci to elevate rubber yield.</title>
        <authorList>
            <person name="Cheng H."/>
            <person name="Song X."/>
            <person name="Hu Y."/>
            <person name="Wu T."/>
            <person name="Yang Q."/>
            <person name="An Z."/>
            <person name="Feng S."/>
            <person name="Deng Z."/>
            <person name="Wu W."/>
            <person name="Zeng X."/>
            <person name="Tu M."/>
            <person name="Wang X."/>
            <person name="Huang H."/>
        </authorList>
    </citation>
    <scope>NUCLEOTIDE SEQUENCE [LARGE SCALE GENOMIC DNA]</scope>
    <source>
        <strain evidence="2">MT/VB/25A 57/8</strain>
    </source>
</reference>
<feature type="region of interest" description="Disordered" evidence="1">
    <location>
        <begin position="1086"/>
        <end position="1107"/>
    </location>
</feature>
<feature type="compositionally biased region" description="Polar residues" evidence="1">
    <location>
        <begin position="1125"/>
        <end position="1134"/>
    </location>
</feature>
<feature type="compositionally biased region" description="Polar residues" evidence="1">
    <location>
        <begin position="1018"/>
        <end position="1036"/>
    </location>
</feature>
<dbReference type="EMBL" id="JARPOI010000015">
    <property type="protein sequence ID" value="KAJ9153300.1"/>
    <property type="molecule type" value="Genomic_DNA"/>
</dbReference>
<dbReference type="PANTHER" id="PTHR34418">
    <property type="entry name" value="NUCLEAR PORE COMPLEX PROTEIN NUP214 ISOFORM X1"/>
    <property type="match status" value="1"/>
</dbReference>
<protein>
    <recommendedName>
        <fullName evidence="4">Nuclear pore complex protein NUP214</fullName>
    </recommendedName>
</protein>
<gene>
    <name evidence="2" type="ORF">P3X46_026753</name>
</gene>
<comment type="caution">
    <text evidence="2">The sequence shown here is derived from an EMBL/GenBank/DDBJ whole genome shotgun (WGS) entry which is preliminary data.</text>
</comment>
<feature type="region of interest" description="Disordered" evidence="1">
    <location>
        <begin position="1"/>
        <end position="23"/>
    </location>
</feature>
<feature type="compositionally biased region" description="Polar residues" evidence="1">
    <location>
        <begin position="1381"/>
        <end position="1397"/>
    </location>
</feature>
<dbReference type="SUPFAM" id="SSF117289">
    <property type="entry name" value="Nucleoporin domain"/>
    <property type="match status" value="1"/>
</dbReference>
<name>A0ABQ9KXN4_HEVBR</name>
<dbReference type="InterPro" id="IPR044694">
    <property type="entry name" value="NUP214"/>
</dbReference>